<keyword evidence="4" id="KW-1185">Reference proteome</keyword>
<evidence type="ECO:0000313" key="3">
    <source>
        <dbReference type="EMBL" id="GBE88385.1"/>
    </source>
</evidence>
<feature type="compositionally biased region" description="Low complexity" evidence="1">
    <location>
        <begin position="442"/>
        <end position="451"/>
    </location>
</feature>
<dbReference type="InterPro" id="IPR045117">
    <property type="entry name" value="ATXN2-like"/>
</dbReference>
<dbReference type="PANTHER" id="PTHR12854">
    <property type="entry name" value="ATAXIN 2-RELATED"/>
    <property type="match status" value="1"/>
</dbReference>
<feature type="region of interest" description="Disordered" evidence="1">
    <location>
        <begin position="479"/>
        <end position="655"/>
    </location>
</feature>
<feature type="compositionally biased region" description="Basic and acidic residues" evidence="1">
    <location>
        <begin position="164"/>
        <end position="181"/>
    </location>
</feature>
<feature type="compositionally biased region" description="Low complexity" evidence="1">
    <location>
        <begin position="595"/>
        <end position="615"/>
    </location>
</feature>
<dbReference type="GO" id="GO:0010494">
    <property type="term" value="C:cytoplasmic stress granule"/>
    <property type="evidence" value="ECO:0007669"/>
    <property type="project" value="TreeGrafter"/>
</dbReference>
<dbReference type="Proteomes" id="UP000287166">
    <property type="component" value="Unassembled WGS sequence"/>
</dbReference>
<organism evidence="3 4">
    <name type="scientific">Sparassis crispa</name>
    <dbReference type="NCBI Taxonomy" id="139825"/>
    <lineage>
        <taxon>Eukaryota</taxon>
        <taxon>Fungi</taxon>
        <taxon>Dikarya</taxon>
        <taxon>Basidiomycota</taxon>
        <taxon>Agaricomycotina</taxon>
        <taxon>Agaricomycetes</taxon>
        <taxon>Polyporales</taxon>
        <taxon>Sparassidaceae</taxon>
        <taxon>Sparassis</taxon>
    </lineage>
</organism>
<feature type="region of interest" description="Disordered" evidence="1">
    <location>
        <begin position="312"/>
        <end position="362"/>
    </location>
</feature>
<dbReference type="AlphaFoldDB" id="A0A401H1S6"/>
<dbReference type="GO" id="GO:0003729">
    <property type="term" value="F:mRNA binding"/>
    <property type="evidence" value="ECO:0007669"/>
    <property type="project" value="TreeGrafter"/>
</dbReference>
<feature type="compositionally biased region" description="Basic and acidic residues" evidence="1">
    <location>
        <begin position="420"/>
        <end position="441"/>
    </location>
</feature>
<feature type="compositionally biased region" description="Polar residues" evidence="1">
    <location>
        <begin position="547"/>
        <end position="557"/>
    </location>
</feature>
<dbReference type="OrthoDB" id="2275718at2759"/>
<accession>A0A401H1S6</accession>
<dbReference type="EMBL" id="BFAD01000013">
    <property type="protein sequence ID" value="GBE88385.1"/>
    <property type="molecule type" value="Genomic_DNA"/>
</dbReference>
<dbReference type="RefSeq" id="XP_027619298.1">
    <property type="nucleotide sequence ID" value="XM_027763497.1"/>
</dbReference>
<feature type="region of interest" description="Disordered" evidence="1">
    <location>
        <begin position="418"/>
        <end position="451"/>
    </location>
</feature>
<reference evidence="3 4" key="1">
    <citation type="journal article" date="2018" name="Sci. Rep.">
        <title>Genome sequence of the cauliflower mushroom Sparassis crispa (Hanabiratake) and its association with beneficial usage.</title>
        <authorList>
            <person name="Kiyama R."/>
            <person name="Furutani Y."/>
            <person name="Kawaguchi K."/>
            <person name="Nakanishi T."/>
        </authorList>
    </citation>
    <scope>NUCLEOTIDE SEQUENCE [LARGE SCALE GENOMIC DNA]</scope>
</reference>
<dbReference type="STRING" id="139825.A0A401H1S6"/>
<feature type="region of interest" description="Disordered" evidence="1">
    <location>
        <begin position="1"/>
        <end position="81"/>
    </location>
</feature>
<proteinExistence type="predicted"/>
<dbReference type="Pfam" id="PF06741">
    <property type="entry name" value="LsmAD"/>
    <property type="match status" value="1"/>
</dbReference>
<feature type="region of interest" description="Disordered" evidence="1">
    <location>
        <begin position="668"/>
        <end position="704"/>
    </location>
</feature>
<feature type="domain" description="LsmAD" evidence="2">
    <location>
        <begin position="235"/>
        <end position="308"/>
    </location>
</feature>
<evidence type="ECO:0000259" key="2">
    <source>
        <dbReference type="SMART" id="SM01272"/>
    </source>
</evidence>
<feature type="compositionally biased region" description="Low complexity" evidence="1">
    <location>
        <begin position="528"/>
        <end position="546"/>
    </location>
</feature>
<feature type="compositionally biased region" description="Pro residues" evidence="1">
    <location>
        <begin position="670"/>
        <end position="680"/>
    </location>
</feature>
<protein>
    <recommendedName>
        <fullName evidence="2">LsmAD domain-containing protein</fullName>
    </recommendedName>
</protein>
<name>A0A401H1S6_9APHY</name>
<feature type="compositionally biased region" description="Low complexity" evidence="1">
    <location>
        <begin position="192"/>
        <end position="208"/>
    </location>
</feature>
<gene>
    <name evidence="3" type="ORF">SCP_1302000</name>
</gene>
<comment type="caution">
    <text evidence="3">The sequence shown here is derived from an EMBL/GenBank/DDBJ whole genome shotgun (WGS) entry which is preliminary data.</text>
</comment>
<dbReference type="SMART" id="SM01272">
    <property type="entry name" value="LsmAD"/>
    <property type="match status" value="1"/>
</dbReference>
<dbReference type="GeneID" id="38785302"/>
<dbReference type="GO" id="GO:0034063">
    <property type="term" value="P:stress granule assembly"/>
    <property type="evidence" value="ECO:0007669"/>
    <property type="project" value="TreeGrafter"/>
</dbReference>
<feature type="region of interest" description="Disordered" evidence="1">
    <location>
        <begin position="150"/>
        <end position="224"/>
    </location>
</feature>
<dbReference type="InParanoid" id="A0A401H1S6"/>
<feature type="compositionally biased region" description="Pro residues" evidence="1">
    <location>
        <begin position="774"/>
        <end position="798"/>
    </location>
</feature>
<dbReference type="PANTHER" id="PTHR12854:SF7">
    <property type="entry name" value="ATAXIN-2 HOMOLOG"/>
    <property type="match status" value="1"/>
</dbReference>
<evidence type="ECO:0000256" key="1">
    <source>
        <dbReference type="SAM" id="MobiDB-lite"/>
    </source>
</evidence>
<feature type="region of interest" description="Disordered" evidence="1">
    <location>
        <begin position="774"/>
        <end position="844"/>
    </location>
</feature>
<sequence length="844" mass="89271">MATTARQPKPNRKGPPEPANRVRAPAWSSPGPRASPTFSPGATPVRLPNGPQSASPAAFPPLGHANGAPSPAPTRPDKDDRVLAQLSGLTGTTITLSTKTNVRYEGSVLSTNAEGDTTGVTLRDVKDLTVPGAPLRDTLFIAATNIDQWSSGPADAKLTNGDTFKTDTDISQKTGRRERELQAWQPHPDDPSAPSASASTSNSAAPPARTTDDETFGSGSQGASWDQFAVNERLFGVRAQFDEEAYTTRLDRSAPDFKERERQAAKIASEILSSSTSNTHIAEERTQNFVGVAEGANEEDKYGAVVRSANAYVPPGARKGPLPSTNGTAKSPPDIPKVAVNAPDGSAVPAAEKEAGSAQPAADAVPAFRDFVSSEKDRLMKKKQALMKNEMDKRLADLVKFSQNFKLNKPIPDDLVPILAKDEDKQRQIREKSTKDAESSHARAIGATTLTTTASPTVARAVPSAAAAGPATAKVAPELTRQALSKSGTIPPAAQKNATVPSKPGEPPKGRISMVIQSIPPFRGKRVSTAGHSATSSSTQGAARASLNTNVAAQQGGHSPLSPGAANRLNVNASSFRPNVKQFSPPGGSPRLNGTPSSSASPKTKPADSASSVSPVPAPPNPFFGTRTIKKTPPVHIKDDFNPFKHGKVPDAKQVPWTWPYTGKRYMQLFPPPQMQPQPQSPHMQHPGPPQPPPQPTYEEESAAQAATRGYVYAYPPYGYPQQMQMIPGMGPPPPGAYIPGPPAFMQPMAYPMPPPNAMYPSTPMGQMQPYGMPPPPPGAYPPPNGAGPRPSMPPTPIPSHAHPYYHQSPQLQHAVPYQMMMPPPGPHGYDQAQAPPVQMGGHA</sequence>
<feature type="compositionally biased region" description="Pro residues" evidence="1">
    <location>
        <begin position="687"/>
        <end position="696"/>
    </location>
</feature>
<feature type="compositionally biased region" description="Basic and acidic residues" evidence="1">
    <location>
        <begin position="636"/>
        <end position="651"/>
    </location>
</feature>
<dbReference type="InterPro" id="IPR009604">
    <property type="entry name" value="LsmAD_domain"/>
</dbReference>
<evidence type="ECO:0000313" key="4">
    <source>
        <dbReference type="Proteomes" id="UP000287166"/>
    </source>
</evidence>